<dbReference type="InterPro" id="IPR036388">
    <property type="entry name" value="WH-like_DNA-bd_sf"/>
</dbReference>
<dbReference type="SUPFAM" id="SSF46785">
    <property type="entry name" value="Winged helix' DNA-binding domain"/>
    <property type="match status" value="1"/>
</dbReference>
<dbReference type="RefSeq" id="WP_328594038.1">
    <property type="nucleotide sequence ID" value="NZ_WEGH01000001.1"/>
</dbReference>
<evidence type="ECO:0000256" key="2">
    <source>
        <dbReference type="ARBA" id="ARBA00023125"/>
    </source>
</evidence>
<gene>
    <name evidence="5" type="ORF">ACRB68_22700</name>
</gene>
<accession>A0A7K0BSR6</accession>
<proteinExistence type="predicted"/>
<reference evidence="5 6" key="1">
    <citation type="submission" date="2019-10" db="EMBL/GenBank/DDBJ databases">
        <title>Actinomadura rubteroloni sp. nov. and Actinomadura macrotermitis sp. nov., isolated from the gut of fungus growing-termite Macrotermes natalensis.</title>
        <authorList>
            <person name="Benndorf R."/>
            <person name="Martin K."/>
            <person name="Kuefner M."/>
            <person name="De Beer W."/>
            <person name="Kaster A.-K."/>
            <person name="Vollmers J."/>
            <person name="Poulsen M."/>
            <person name="Beemelmanns C."/>
        </authorList>
    </citation>
    <scope>NUCLEOTIDE SEQUENCE [LARGE SCALE GENOMIC DNA]</scope>
    <source>
        <strain evidence="5 6">RB68</strain>
    </source>
</reference>
<dbReference type="InterPro" id="IPR000524">
    <property type="entry name" value="Tscrpt_reg_HTH_GntR"/>
</dbReference>
<dbReference type="GO" id="GO:0003677">
    <property type="term" value="F:DNA binding"/>
    <property type="evidence" value="ECO:0007669"/>
    <property type="project" value="UniProtKB-KW"/>
</dbReference>
<evidence type="ECO:0000313" key="5">
    <source>
        <dbReference type="EMBL" id="MQY04219.1"/>
    </source>
</evidence>
<dbReference type="EMBL" id="WEGH01000001">
    <property type="protein sequence ID" value="MQY04219.1"/>
    <property type="molecule type" value="Genomic_DNA"/>
</dbReference>
<dbReference type="AlphaFoldDB" id="A0A7K0BSR6"/>
<comment type="caution">
    <text evidence="5">The sequence shown here is derived from an EMBL/GenBank/DDBJ whole genome shotgun (WGS) entry which is preliminary data.</text>
</comment>
<sequence>MGSARYAEIAEDLLRRIDDAGEWTPGDTLPPMEQLAKHYGVSRNVVVRAVGKPAQAGRSVLAVA</sequence>
<protein>
    <recommendedName>
        <fullName evidence="4">HTH gntR-type domain-containing protein</fullName>
    </recommendedName>
</protein>
<dbReference type="Proteomes" id="UP000487268">
    <property type="component" value="Unassembled WGS sequence"/>
</dbReference>
<dbReference type="InterPro" id="IPR036390">
    <property type="entry name" value="WH_DNA-bd_sf"/>
</dbReference>
<keyword evidence="3" id="KW-0804">Transcription</keyword>
<dbReference type="GO" id="GO:0003700">
    <property type="term" value="F:DNA-binding transcription factor activity"/>
    <property type="evidence" value="ECO:0007669"/>
    <property type="project" value="InterPro"/>
</dbReference>
<keyword evidence="6" id="KW-1185">Reference proteome</keyword>
<keyword evidence="1" id="KW-0805">Transcription regulation</keyword>
<dbReference type="Pfam" id="PF00392">
    <property type="entry name" value="GntR"/>
    <property type="match status" value="1"/>
</dbReference>
<dbReference type="Gene3D" id="1.10.10.10">
    <property type="entry name" value="Winged helix-like DNA-binding domain superfamily/Winged helix DNA-binding domain"/>
    <property type="match status" value="1"/>
</dbReference>
<organism evidence="5 6">
    <name type="scientific">Actinomadura macrotermitis</name>
    <dbReference type="NCBI Taxonomy" id="2585200"/>
    <lineage>
        <taxon>Bacteria</taxon>
        <taxon>Bacillati</taxon>
        <taxon>Actinomycetota</taxon>
        <taxon>Actinomycetes</taxon>
        <taxon>Streptosporangiales</taxon>
        <taxon>Thermomonosporaceae</taxon>
        <taxon>Actinomadura</taxon>
    </lineage>
</organism>
<name>A0A7K0BSR6_9ACTN</name>
<evidence type="ECO:0000259" key="4">
    <source>
        <dbReference type="Pfam" id="PF00392"/>
    </source>
</evidence>
<evidence type="ECO:0000313" key="6">
    <source>
        <dbReference type="Proteomes" id="UP000487268"/>
    </source>
</evidence>
<evidence type="ECO:0000256" key="1">
    <source>
        <dbReference type="ARBA" id="ARBA00023015"/>
    </source>
</evidence>
<evidence type="ECO:0000256" key="3">
    <source>
        <dbReference type="ARBA" id="ARBA00023163"/>
    </source>
</evidence>
<feature type="domain" description="HTH gntR-type" evidence="4">
    <location>
        <begin position="6"/>
        <end position="50"/>
    </location>
</feature>
<keyword evidence="2" id="KW-0238">DNA-binding</keyword>